<evidence type="ECO:0000256" key="3">
    <source>
        <dbReference type="ARBA" id="ARBA00022617"/>
    </source>
</evidence>
<dbReference type="InterPro" id="IPR002401">
    <property type="entry name" value="Cyt_P450_E_grp-I"/>
</dbReference>
<keyword evidence="10" id="KW-0812">Transmembrane</keyword>
<keyword evidence="7 9" id="KW-0503">Monooxygenase</keyword>
<evidence type="ECO:0000256" key="5">
    <source>
        <dbReference type="ARBA" id="ARBA00023002"/>
    </source>
</evidence>
<dbReference type="InterPro" id="IPR001128">
    <property type="entry name" value="Cyt_P450"/>
</dbReference>
<dbReference type="PROSITE" id="PS00086">
    <property type="entry name" value="CYTOCHROME_P450"/>
    <property type="match status" value="1"/>
</dbReference>
<evidence type="ECO:0000256" key="10">
    <source>
        <dbReference type="SAM" id="Phobius"/>
    </source>
</evidence>
<dbReference type="CDD" id="cd11065">
    <property type="entry name" value="CYP64-like"/>
    <property type="match status" value="1"/>
</dbReference>
<dbReference type="EMBL" id="MU006806">
    <property type="protein sequence ID" value="KAF2635515.1"/>
    <property type="molecule type" value="Genomic_DNA"/>
</dbReference>
<reference evidence="11" key="1">
    <citation type="journal article" date="2020" name="Stud. Mycol.">
        <title>101 Dothideomycetes genomes: a test case for predicting lifestyles and emergence of pathogens.</title>
        <authorList>
            <person name="Haridas S."/>
            <person name="Albert R."/>
            <person name="Binder M."/>
            <person name="Bloem J."/>
            <person name="Labutti K."/>
            <person name="Salamov A."/>
            <person name="Andreopoulos B."/>
            <person name="Baker S."/>
            <person name="Barry K."/>
            <person name="Bills G."/>
            <person name="Bluhm B."/>
            <person name="Cannon C."/>
            <person name="Castanera R."/>
            <person name="Culley D."/>
            <person name="Daum C."/>
            <person name="Ezra D."/>
            <person name="Gonzalez J."/>
            <person name="Henrissat B."/>
            <person name="Kuo A."/>
            <person name="Liang C."/>
            <person name="Lipzen A."/>
            <person name="Lutzoni F."/>
            <person name="Magnuson J."/>
            <person name="Mondo S."/>
            <person name="Nolan M."/>
            <person name="Ohm R."/>
            <person name="Pangilinan J."/>
            <person name="Park H.-J."/>
            <person name="Ramirez L."/>
            <person name="Alfaro M."/>
            <person name="Sun H."/>
            <person name="Tritt A."/>
            <person name="Yoshinaga Y."/>
            <person name="Zwiers L.-H."/>
            <person name="Turgeon B."/>
            <person name="Goodwin S."/>
            <person name="Spatafora J."/>
            <person name="Crous P."/>
            <person name="Grigoriev I."/>
        </authorList>
    </citation>
    <scope>NUCLEOTIDE SEQUENCE</scope>
    <source>
        <strain evidence="11">CBS 473.64</strain>
    </source>
</reference>
<gene>
    <name evidence="11" type="ORF">P280DRAFT_523059</name>
</gene>
<evidence type="ECO:0000256" key="8">
    <source>
        <dbReference type="PIRSR" id="PIRSR602401-1"/>
    </source>
</evidence>
<dbReference type="InterPro" id="IPR017972">
    <property type="entry name" value="Cyt_P450_CS"/>
</dbReference>
<keyword evidence="6 8" id="KW-0408">Iron</keyword>
<feature type="binding site" description="axial binding residue" evidence="8">
    <location>
        <position position="441"/>
    </location>
    <ligand>
        <name>heme</name>
        <dbReference type="ChEBI" id="CHEBI:30413"/>
    </ligand>
    <ligandPart>
        <name>Fe</name>
        <dbReference type="ChEBI" id="CHEBI:18248"/>
    </ligandPart>
</feature>
<dbReference type="GO" id="GO:0004497">
    <property type="term" value="F:monooxygenase activity"/>
    <property type="evidence" value="ECO:0007669"/>
    <property type="project" value="UniProtKB-KW"/>
</dbReference>
<dbReference type="Gene3D" id="1.10.630.10">
    <property type="entry name" value="Cytochrome P450"/>
    <property type="match status" value="1"/>
</dbReference>
<dbReference type="Pfam" id="PF00067">
    <property type="entry name" value="p450"/>
    <property type="match status" value="1"/>
</dbReference>
<dbReference type="GO" id="GO:0016705">
    <property type="term" value="F:oxidoreductase activity, acting on paired donors, with incorporation or reduction of molecular oxygen"/>
    <property type="evidence" value="ECO:0007669"/>
    <property type="project" value="InterPro"/>
</dbReference>
<evidence type="ECO:0000256" key="9">
    <source>
        <dbReference type="RuleBase" id="RU000461"/>
    </source>
</evidence>
<evidence type="ECO:0000313" key="11">
    <source>
        <dbReference type="EMBL" id="KAF2635515.1"/>
    </source>
</evidence>
<dbReference type="OrthoDB" id="2789670at2759"/>
<comment type="similarity">
    <text evidence="2 9">Belongs to the cytochrome P450 family.</text>
</comment>
<keyword evidence="4 8" id="KW-0479">Metal-binding</keyword>
<evidence type="ECO:0000256" key="4">
    <source>
        <dbReference type="ARBA" id="ARBA00022723"/>
    </source>
</evidence>
<evidence type="ECO:0000313" key="12">
    <source>
        <dbReference type="Proteomes" id="UP000799753"/>
    </source>
</evidence>
<evidence type="ECO:0000256" key="7">
    <source>
        <dbReference type="ARBA" id="ARBA00023033"/>
    </source>
</evidence>
<accession>A0A6A6RK18</accession>
<evidence type="ECO:0000256" key="6">
    <source>
        <dbReference type="ARBA" id="ARBA00023004"/>
    </source>
</evidence>
<dbReference type="PANTHER" id="PTHR46300">
    <property type="entry name" value="P450, PUTATIVE (EUROFUNG)-RELATED-RELATED"/>
    <property type="match status" value="1"/>
</dbReference>
<dbReference type="GO" id="GO:0020037">
    <property type="term" value="F:heme binding"/>
    <property type="evidence" value="ECO:0007669"/>
    <property type="project" value="InterPro"/>
</dbReference>
<feature type="transmembrane region" description="Helical" evidence="10">
    <location>
        <begin position="6"/>
        <end position="22"/>
    </location>
</feature>
<organism evidence="11 12">
    <name type="scientific">Massarina eburnea CBS 473.64</name>
    <dbReference type="NCBI Taxonomy" id="1395130"/>
    <lineage>
        <taxon>Eukaryota</taxon>
        <taxon>Fungi</taxon>
        <taxon>Dikarya</taxon>
        <taxon>Ascomycota</taxon>
        <taxon>Pezizomycotina</taxon>
        <taxon>Dothideomycetes</taxon>
        <taxon>Pleosporomycetidae</taxon>
        <taxon>Pleosporales</taxon>
        <taxon>Massarineae</taxon>
        <taxon>Massarinaceae</taxon>
        <taxon>Massarina</taxon>
    </lineage>
</organism>
<dbReference type="Proteomes" id="UP000799753">
    <property type="component" value="Unassembled WGS sequence"/>
</dbReference>
<dbReference type="PANTHER" id="PTHR46300:SF7">
    <property type="entry name" value="P450, PUTATIVE (EUROFUNG)-RELATED"/>
    <property type="match status" value="1"/>
</dbReference>
<keyword evidence="10" id="KW-0472">Membrane</keyword>
<comment type="cofactor">
    <cofactor evidence="1 8">
        <name>heme</name>
        <dbReference type="ChEBI" id="CHEBI:30413"/>
    </cofactor>
</comment>
<evidence type="ECO:0000256" key="1">
    <source>
        <dbReference type="ARBA" id="ARBA00001971"/>
    </source>
</evidence>
<dbReference type="SUPFAM" id="SSF48264">
    <property type="entry name" value="Cytochrome P450"/>
    <property type="match status" value="1"/>
</dbReference>
<dbReference type="AlphaFoldDB" id="A0A6A6RK18"/>
<keyword evidence="10" id="KW-1133">Transmembrane helix</keyword>
<proteinExistence type="inferred from homology"/>
<keyword evidence="3 8" id="KW-0349">Heme</keyword>
<sequence>MAFLFMTAITIFAGIITLYLINRFRSKEDGRPLPPGPKGIPFFGNVNDMPKPGTLECHHWASFKDLYGPISSLTVLKQTFVIINDPQIAFELLRDKSAIFSSRPVQIFSGYLVGWRHATAMSPYNEAWKIHRKNVTKVISTTVSVAAFDRIQEVESVHFLLNLLEKPNKLFDHIRTEAGSVILKTVYGYTTEARGNDPFVDLATKSMQQFADATVPGRWVVDILPFLRYLPAWFPGAGFQTTAQKMSVQLAQCVNQPYQFVKKQMREKKHKTSFLSQAIESIGSDAEMEFIHKWTALALYLGGADTTVSSMMTFFLAMTLYPDVQRNARDEIDRVVGIGRLPVTADREQLPYIEAIMKEVHRWHPVLPMGLPHSSTEEIFYRGYRIPKGSVLLPNNWWFTHDPAVYSSPMTFDPSRHITTPTHPAEPDPRNFIFGYGRRICPGRFVADNALFITIAQSLAVFDIKKNTVEPEAKWETGTISHPVPYEYIIEPRSEDHRNLIRRSEEIYPWEQSDAKELETVKW</sequence>
<keyword evidence="12" id="KW-1185">Reference proteome</keyword>
<dbReference type="InterPro" id="IPR036396">
    <property type="entry name" value="Cyt_P450_sf"/>
</dbReference>
<dbReference type="PRINTS" id="PR00463">
    <property type="entry name" value="EP450I"/>
</dbReference>
<name>A0A6A6RK18_9PLEO</name>
<protein>
    <submittedName>
        <fullName evidence="11">Cytochrome P450</fullName>
    </submittedName>
</protein>
<keyword evidence="5 9" id="KW-0560">Oxidoreductase</keyword>
<evidence type="ECO:0000256" key="2">
    <source>
        <dbReference type="ARBA" id="ARBA00010617"/>
    </source>
</evidence>
<dbReference type="GO" id="GO:0005506">
    <property type="term" value="F:iron ion binding"/>
    <property type="evidence" value="ECO:0007669"/>
    <property type="project" value="InterPro"/>
</dbReference>
<dbReference type="InterPro" id="IPR050364">
    <property type="entry name" value="Cytochrome_P450_fung"/>
</dbReference>